<dbReference type="GO" id="GO:0016567">
    <property type="term" value="P:protein ubiquitination"/>
    <property type="evidence" value="ECO:0007669"/>
    <property type="project" value="UniProtKB-UniRule"/>
</dbReference>
<feature type="coiled-coil region" evidence="16">
    <location>
        <begin position="572"/>
        <end position="655"/>
    </location>
</feature>
<dbReference type="EMBL" id="JAULSO010000001">
    <property type="protein sequence ID" value="KAK3692899.1"/>
    <property type="molecule type" value="Genomic_DNA"/>
</dbReference>
<keyword evidence="9 15" id="KW-0862">Zinc</keyword>
<keyword evidence="5 15" id="KW-0808">Transferase</keyword>
<feature type="region of interest" description="Disordered" evidence="17">
    <location>
        <begin position="1"/>
        <end position="54"/>
    </location>
</feature>
<keyword evidence="12 15" id="KW-0539">Nucleus</keyword>
<dbReference type="Gene3D" id="3.30.40.10">
    <property type="entry name" value="Zinc/RING finger domain, C3HC4 (zinc finger)"/>
    <property type="match status" value="1"/>
</dbReference>
<evidence type="ECO:0000256" key="10">
    <source>
        <dbReference type="ARBA" id="ARBA00022853"/>
    </source>
</evidence>
<protein>
    <recommendedName>
        <fullName evidence="15">E3 ubiquitin protein ligase</fullName>
        <ecNumber evidence="15">2.3.2.27</ecNumber>
    </recommendedName>
</protein>
<keyword evidence="20" id="KW-1185">Reference proteome</keyword>
<dbReference type="GO" id="GO:0006325">
    <property type="term" value="P:chromatin organization"/>
    <property type="evidence" value="ECO:0007669"/>
    <property type="project" value="UniProtKB-KW"/>
</dbReference>
<dbReference type="InterPro" id="IPR017907">
    <property type="entry name" value="Znf_RING_CS"/>
</dbReference>
<dbReference type="GO" id="GO:0008270">
    <property type="term" value="F:zinc ion binding"/>
    <property type="evidence" value="ECO:0007669"/>
    <property type="project" value="UniProtKB-KW"/>
</dbReference>
<comment type="function">
    <text evidence="13">E3 ubiquitin-protein ligase that mediates monoubiquitination of histone H2B to form H2BK123ub1. H2BK123ub1 gives a specific tag for epigenetic transcriptional activation and is also a prerequisite for H3K4me and H3K79me formation.</text>
</comment>
<feature type="coiled-coil region" evidence="16">
    <location>
        <begin position="178"/>
        <end position="219"/>
    </location>
</feature>
<keyword evidence="7 14" id="KW-0863">Zinc-finger</keyword>
<accession>A0AAE0XGA3</accession>
<reference evidence="19" key="1">
    <citation type="journal article" date="2023" name="Mol. Phylogenet. Evol.">
        <title>Genome-scale phylogeny and comparative genomics of the fungal order Sordariales.</title>
        <authorList>
            <person name="Hensen N."/>
            <person name="Bonometti L."/>
            <person name="Westerberg I."/>
            <person name="Brannstrom I.O."/>
            <person name="Guillou S."/>
            <person name="Cros-Aarteil S."/>
            <person name="Calhoun S."/>
            <person name="Haridas S."/>
            <person name="Kuo A."/>
            <person name="Mondo S."/>
            <person name="Pangilinan J."/>
            <person name="Riley R."/>
            <person name="LaButti K."/>
            <person name="Andreopoulos B."/>
            <person name="Lipzen A."/>
            <person name="Chen C."/>
            <person name="Yan M."/>
            <person name="Daum C."/>
            <person name="Ng V."/>
            <person name="Clum A."/>
            <person name="Steindorff A."/>
            <person name="Ohm R.A."/>
            <person name="Martin F."/>
            <person name="Silar P."/>
            <person name="Natvig D.O."/>
            <person name="Lalanne C."/>
            <person name="Gautier V."/>
            <person name="Ament-Velasquez S.L."/>
            <person name="Kruys A."/>
            <person name="Hutchinson M.I."/>
            <person name="Powell A.J."/>
            <person name="Barry K."/>
            <person name="Miller A.N."/>
            <person name="Grigoriev I.V."/>
            <person name="Debuchy R."/>
            <person name="Gladieux P."/>
            <person name="Hiltunen Thoren M."/>
            <person name="Johannesson H."/>
        </authorList>
    </citation>
    <scope>NUCLEOTIDE SEQUENCE</scope>
    <source>
        <strain evidence="19">CBS 314.62</strain>
    </source>
</reference>
<dbReference type="CDD" id="cd16499">
    <property type="entry name" value="RING-HC_Bre1-like"/>
    <property type="match status" value="1"/>
</dbReference>
<keyword evidence="8 15" id="KW-0833">Ubl conjugation pathway</keyword>
<dbReference type="Gene3D" id="1.10.287.1490">
    <property type="match status" value="1"/>
</dbReference>
<comment type="caution">
    <text evidence="19">The sequence shown here is derived from an EMBL/GenBank/DDBJ whole genome shotgun (WGS) entry which is preliminary data.</text>
</comment>
<dbReference type="Pfam" id="PF26095">
    <property type="entry name" value="CC_Bre1"/>
    <property type="match status" value="1"/>
</dbReference>
<dbReference type="AlphaFoldDB" id="A0AAE0XGA3"/>
<comment type="subcellular location">
    <subcellularLocation>
        <location evidence="2 15">Nucleus</location>
    </subcellularLocation>
</comment>
<sequence>MPIATSPALPRPATFTKMEDRKRPAASAVDDVAPPSKRQAVNGSSKARDDSGDMKEEAWIEEYQKGAIYRQMLEYKREKSGLESRLQDVEKNAAYHDDHIRILDAWILQLVQEIELLADSTISTTRTSPDTTPISALSFKDSKDFQKHLGDKQKTLVSRVNSIFKRLASARGDIKPEIAQLEAQVKSLLANHKELIVKIDRLEAENTSLSEQYDTATLKVFKAERKLDRVRSAQVQKLEQKALASATTRPTGNTDEIGGSSGATNGDSAQLETQYQEVVAVVAKQKEQIASVLSEIKGLQDENATFKAKREAISDEDYARTDVFKQFKSQNEDLIRRINNLEAINKQLREDAEKLRAERTAYRVQLEGEAQTLTSELEDQIQRKDEDLTRIRSARDELLAELAMRKASQEQEKTASAHMKELVEAKADRLAELESELERLRPSPDATMSAVPEHLEALTVEELRQKFVKLEKDFEAINKELPLLEKSYKKAMALAQKRVMDFDALEERIAVLTAEKSKADQKYFAARKDMDIRTAEIRALRQQNSRSSEIISQLKDVETQNRALIGTLEKQVADLKQSNTVLMAENKKLESAAADASRRADGVKTQISDLINLVKTKDASLMAAKEQAMHKETEIERLKVRLSGATKECDKWKQKSHGSSSEEEEMLRNLVLCSVCRSNFKNTILKGCGHVFCNECVDARLANRMRKCPTCNKAFDRSDAMAAHL</sequence>
<evidence type="ECO:0000256" key="2">
    <source>
        <dbReference type="ARBA" id="ARBA00004123"/>
    </source>
</evidence>
<evidence type="ECO:0000256" key="12">
    <source>
        <dbReference type="ARBA" id="ARBA00023242"/>
    </source>
</evidence>
<evidence type="ECO:0000256" key="4">
    <source>
        <dbReference type="ARBA" id="ARBA00005555"/>
    </source>
</evidence>
<dbReference type="GO" id="GO:0033503">
    <property type="term" value="C:HULC complex"/>
    <property type="evidence" value="ECO:0007669"/>
    <property type="project" value="TreeGrafter"/>
</dbReference>
<dbReference type="SMART" id="SM00184">
    <property type="entry name" value="RING"/>
    <property type="match status" value="1"/>
</dbReference>
<dbReference type="EC" id="2.3.2.27" evidence="15"/>
<dbReference type="GO" id="GO:0005634">
    <property type="term" value="C:nucleus"/>
    <property type="evidence" value="ECO:0007669"/>
    <property type="project" value="UniProtKB-SubCell"/>
</dbReference>
<dbReference type="InterPro" id="IPR058643">
    <property type="entry name" value="BRE1-like_CC"/>
</dbReference>
<reference evidence="19" key="2">
    <citation type="submission" date="2023-06" db="EMBL/GenBank/DDBJ databases">
        <authorList>
            <consortium name="Lawrence Berkeley National Laboratory"/>
            <person name="Haridas S."/>
            <person name="Hensen N."/>
            <person name="Bonometti L."/>
            <person name="Westerberg I."/>
            <person name="Brannstrom I.O."/>
            <person name="Guillou S."/>
            <person name="Cros-Aarteil S."/>
            <person name="Calhoun S."/>
            <person name="Kuo A."/>
            <person name="Mondo S."/>
            <person name="Pangilinan J."/>
            <person name="Riley R."/>
            <person name="Labutti K."/>
            <person name="Andreopoulos B."/>
            <person name="Lipzen A."/>
            <person name="Chen C."/>
            <person name="Yanf M."/>
            <person name="Daum C."/>
            <person name="Ng V."/>
            <person name="Clum A."/>
            <person name="Steindorff A."/>
            <person name="Ohm R."/>
            <person name="Martin F."/>
            <person name="Silar P."/>
            <person name="Natvig D."/>
            <person name="Lalanne C."/>
            <person name="Gautier V."/>
            <person name="Ament-Velasquez S.L."/>
            <person name="Kruys A."/>
            <person name="Hutchinson M.I."/>
            <person name="Powell A.J."/>
            <person name="Barry K."/>
            <person name="Miller A.N."/>
            <person name="Grigoriev I.V."/>
            <person name="Debuchy R."/>
            <person name="Gladieux P."/>
            <person name="Thoren M.H."/>
            <person name="Johannesson H."/>
        </authorList>
    </citation>
    <scope>NUCLEOTIDE SEQUENCE</scope>
    <source>
        <strain evidence="19">CBS 314.62</strain>
    </source>
</reference>
<dbReference type="Proteomes" id="UP001270362">
    <property type="component" value="Unassembled WGS sequence"/>
</dbReference>
<evidence type="ECO:0000256" key="5">
    <source>
        <dbReference type="ARBA" id="ARBA00022679"/>
    </source>
</evidence>
<keyword evidence="6 15" id="KW-0479">Metal-binding</keyword>
<feature type="domain" description="RING-type" evidence="18">
    <location>
        <begin position="673"/>
        <end position="712"/>
    </location>
</feature>
<comment type="pathway">
    <text evidence="3 15">Protein modification; protein ubiquitination.</text>
</comment>
<comment type="similarity">
    <text evidence="4 15">Belongs to the BRE1 family.</text>
</comment>
<name>A0AAE0XGA3_9PEZI</name>
<keyword evidence="11 15" id="KW-0175">Coiled coil</keyword>
<organism evidence="19 20">
    <name type="scientific">Podospora appendiculata</name>
    <dbReference type="NCBI Taxonomy" id="314037"/>
    <lineage>
        <taxon>Eukaryota</taxon>
        <taxon>Fungi</taxon>
        <taxon>Dikarya</taxon>
        <taxon>Ascomycota</taxon>
        <taxon>Pezizomycotina</taxon>
        <taxon>Sordariomycetes</taxon>
        <taxon>Sordariomycetidae</taxon>
        <taxon>Sordariales</taxon>
        <taxon>Podosporaceae</taxon>
        <taxon>Podospora</taxon>
    </lineage>
</organism>
<evidence type="ECO:0000256" key="17">
    <source>
        <dbReference type="SAM" id="MobiDB-lite"/>
    </source>
</evidence>
<dbReference type="PANTHER" id="PTHR23163">
    <property type="entry name" value="RING FINGER PROTEIN-RELATED"/>
    <property type="match status" value="1"/>
</dbReference>
<evidence type="ECO:0000256" key="15">
    <source>
        <dbReference type="RuleBase" id="RU365038"/>
    </source>
</evidence>
<evidence type="ECO:0000256" key="14">
    <source>
        <dbReference type="PROSITE-ProRule" id="PRU00175"/>
    </source>
</evidence>
<dbReference type="Pfam" id="PF08647">
    <property type="entry name" value="BRE1"/>
    <property type="match status" value="1"/>
</dbReference>
<dbReference type="InterPro" id="IPR001841">
    <property type="entry name" value="Znf_RING"/>
</dbReference>
<evidence type="ECO:0000256" key="9">
    <source>
        <dbReference type="ARBA" id="ARBA00022833"/>
    </source>
</evidence>
<dbReference type="PANTHER" id="PTHR23163:SF0">
    <property type="entry name" value="E3 UBIQUITIN-PROTEIN LIGASE BRE1"/>
    <property type="match status" value="1"/>
</dbReference>
<feature type="compositionally biased region" description="Low complexity" evidence="17">
    <location>
        <begin position="25"/>
        <end position="36"/>
    </location>
</feature>
<dbReference type="GO" id="GO:0061630">
    <property type="term" value="F:ubiquitin protein ligase activity"/>
    <property type="evidence" value="ECO:0007669"/>
    <property type="project" value="UniProtKB-EC"/>
</dbReference>
<evidence type="ECO:0000256" key="6">
    <source>
        <dbReference type="ARBA" id="ARBA00022723"/>
    </source>
</evidence>
<evidence type="ECO:0000256" key="11">
    <source>
        <dbReference type="ARBA" id="ARBA00023054"/>
    </source>
</evidence>
<dbReference type="Pfam" id="PF13920">
    <property type="entry name" value="zf-C3HC4_3"/>
    <property type="match status" value="1"/>
</dbReference>
<dbReference type="PROSITE" id="PS50089">
    <property type="entry name" value="ZF_RING_2"/>
    <property type="match status" value="1"/>
</dbReference>
<dbReference type="SUPFAM" id="SSF57850">
    <property type="entry name" value="RING/U-box"/>
    <property type="match status" value="1"/>
</dbReference>
<evidence type="ECO:0000256" key="8">
    <source>
        <dbReference type="ARBA" id="ARBA00022786"/>
    </source>
</evidence>
<feature type="region of interest" description="Disordered" evidence="17">
    <location>
        <begin position="241"/>
        <end position="269"/>
    </location>
</feature>
<dbReference type="InterPro" id="IPR013956">
    <property type="entry name" value="E3_ubiquit_lig_Bre1"/>
</dbReference>
<evidence type="ECO:0000259" key="18">
    <source>
        <dbReference type="PROSITE" id="PS50089"/>
    </source>
</evidence>
<dbReference type="InterPro" id="IPR013083">
    <property type="entry name" value="Znf_RING/FYVE/PHD"/>
</dbReference>
<evidence type="ECO:0000256" key="1">
    <source>
        <dbReference type="ARBA" id="ARBA00000900"/>
    </source>
</evidence>
<proteinExistence type="inferred from homology"/>
<evidence type="ECO:0000313" key="20">
    <source>
        <dbReference type="Proteomes" id="UP001270362"/>
    </source>
</evidence>
<evidence type="ECO:0000313" key="19">
    <source>
        <dbReference type="EMBL" id="KAK3692899.1"/>
    </source>
</evidence>
<feature type="coiled-coil region" evidence="16">
    <location>
        <begin position="282"/>
        <end position="522"/>
    </location>
</feature>
<evidence type="ECO:0000256" key="13">
    <source>
        <dbReference type="ARBA" id="ARBA00059679"/>
    </source>
</evidence>
<evidence type="ECO:0000256" key="7">
    <source>
        <dbReference type="ARBA" id="ARBA00022771"/>
    </source>
</evidence>
<keyword evidence="10 15" id="KW-0156">Chromatin regulator</keyword>
<feature type="compositionally biased region" description="Polar residues" evidence="17">
    <location>
        <begin position="245"/>
        <end position="254"/>
    </location>
</feature>
<evidence type="ECO:0000256" key="3">
    <source>
        <dbReference type="ARBA" id="ARBA00004906"/>
    </source>
</evidence>
<gene>
    <name evidence="19" type="ORF">B0T22DRAFT_448503</name>
</gene>
<comment type="catalytic activity">
    <reaction evidence="1 15">
        <text>S-ubiquitinyl-[E2 ubiquitin-conjugating enzyme]-L-cysteine + [acceptor protein]-L-lysine = [E2 ubiquitin-conjugating enzyme]-L-cysteine + N(6)-ubiquitinyl-[acceptor protein]-L-lysine.</text>
        <dbReference type="EC" id="2.3.2.27"/>
    </reaction>
</comment>
<dbReference type="PROSITE" id="PS00518">
    <property type="entry name" value="ZF_RING_1"/>
    <property type="match status" value="1"/>
</dbReference>
<evidence type="ECO:0000256" key="16">
    <source>
        <dbReference type="SAM" id="Coils"/>
    </source>
</evidence>